<dbReference type="PANTHER" id="PTHR40266">
    <property type="entry name" value="TOXIN HIGB-1"/>
    <property type="match status" value="1"/>
</dbReference>
<reference evidence="2" key="1">
    <citation type="submission" date="2017-09" db="EMBL/GenBank/DDBJ databases">
        <title>Depth-based differentiation of microbial function through sediment-hosted aquifers and enrichment of novel symbionts in the deep terrestrial subsurface.</title>
        <authorList>
            <person name="Probst A.J."/>
            <person name="Ladd B."/>
            <person name="Jarett J.K."/>
            <person name="Geller-Mcgrath D.E."/>
            <person name="Sieber C.M.K."/>
            <person name="Emerson J.B."/>
            <person name="Anantharaman K."/>
            <person name="Thomas B.C."/>
            <person name="Malmstrom R."/>
            <person name="Stieglmeier M."/>
            <person name="Klingl A."/>
            <person name="Woyke T."/>
            <person name="Ryan C.M."/>
            <person name="Banfield J.F."/>
        </authorList>
    </citation>
    <scope>NUCLEOTIDE SEQUENCE [LARGE SCALE GENOMIC DNA]</scope>
</reference>
<accession>A0A2M8FAP4</accession>
<dbReference type="SUPFAM" id="SSF143011">
    <property type="entry name" value="RelE-like"/>
    <property type="match status" value="1"/>
</dbReference>
<comment type="caution">
    <text evidence="1">The sequence shown here is derived from an EMBL/GenBank/DDBJ whole genome shotgun (WGS) entry which is preliminary data.</text>
</comment>
<dbReference type="EMBL" id="PFRH01000046">
    <property type="protein sequence ID" value="PJC52739.1"/>
    <property type="molecule type" value="Genomic_DNA"/>
</dbReference>
<name>A0A2M8FAP4_9BACT</name>
<evidence type="ECO:0000313" key="1">
    <source>
        <dbReference type="EMBL" id="PJC52739.1"/>
    </source>
</evidence>
<organism evidence="1 2">
    <name type="scientific">Candidatus Magasanikbacteria bacterium CG_4_9_14_0_2_um_filter_42_11</name>
    <dbReference type="NCBI Taxonomy" id="1974643"/>
    <lineage>
        <taxon>Bacteria</taxon>
        <taxon>Candidatus Magasanikiibacteriota</taxon>
    </lineage>
</organism>
<gene>
    <name evidence="1" type="ORF">CO030_01220</name>
</gene>
<dbReference type="Pfam" id="PF05015">
    <property type="entry name" value="HigB-like_toxin"/>
    <property type="match status" value="1"/>
</dbReference>
<proteinExistence type="predicted"/>
<dbReference type="Gene3D" id="3.30.2310.20">
    <property type="entry name" value="RelE-like"/>
    <property type="match status" value="1"/>
</dbReference>
<dbReference type="AlphaFoldDB" id="A0A2M8FAP4"/>
<dbReference type="InterPro" id="IPR007711">
    <property type="entry name" value="HigB-1"/>
</dbReference>
<sequence>MILSFHDKETEKIWLQEYSRKLPRGIQQIALRKLFMIHRAKHIQDLRVPPGNRLERLQGDRNGQYSIRINEKYRICFRWLDGDAHHVEIVDYH</sequence>
<evidence type="ECO:0000313" key="2">
    <source>
        <dbReference type="Proteomes" id="UP000231456"/>
    </source>
</evidence>
<dbReference type="PANTHER" id="PTHR40266:SF2">
    <property type="entry name" value="TOXIN HIGB-1"/>
    <property type="match status" value="1"/>
</dbReference>
<protein>
    <submittedName>
        <fullName evidence="1">Plasmid maintenance system killer</fullName>
    </submittedName>
</protein>
<dbReference type="InterPro" id="IPR035093">
    <property type="entry name" value="RelE/ParE_toxin_dom_sf"/>
</dbReference>
<dbReference type="Proteomes" id="UP000231456">
    <property type="component" value="Unassembled WGS sequence"/>
</dbReference>